<reference evidence="4 5" key="1">
    <citation type="submission" date="2016-04" db="EMBL/GenBank/DDBJ databases">
        <title>A degradative enzymes factory behind the ericoid mycorrhizal symbiosis.</title>
        <authorList>
            <consortium name="DOE Joint Genome Institute"/>
            <person name="Martino E."/>
            <person name="Morin E."/>
            <person name="Grelet G."/>
            <person name="Kuo A."/>
            <person name="Kohler A."/>
            <person name="Daghino S."/>
            <person name="Barry K."/>
            <person name="Choi C."/>
            <person name="Cichocki N."/>
            <person name="Clum A."/>
            <person name="Copeland A."/>
            <person name="Hainaut M."/>
            <person name="Haridas S."/>
            <person name="Labutti K."/>
            <person name="Lindquist E."/>
            <person name="Lipzen A."/>
            <person name="Khouja H.-R."/>
            <person name="Murat C."/>
            <person name="Ohm R."/>
            <person name="Olson A."/>
            <person name="Spatafora J."/>
            <person name="Veneault-Fourrey C."/>
            <person name="Henrissat B."/>
            <person name="Grigoriev I."/>
            <person name="Martin F."/>
            <person name="Perotto S."/>
        </authorList>
    </citation>
    <scope>NUCLEOTIDE SEQUENCE [LARGE SCALE GENOMIC DNA]</scope>
    <source>
        <strain evidence="4 5">F</strain>
    </source>
</reference>
<evidence type="ECO:0000256" key="1">
    <source>
        <dbReference type="ARBA" id="ARBA00022676"/>
    </source>
</evidence>
<evidence type="ECO:0000259" key="3">
    <source>
        <dbReference type="Pfam" id="PF13439"/>
    </source>
</evidence>
<name>A0A2J6QTR0_HYAVF</name>
<feature type="domain" description="Glycosyl transferase family 1" evidence="2">
    <location>
        <begin position="173"/>
        <end position="310"/>
    </location>
</feature>
<dbReference type="STRING" id="1149755.A0A2J6QTR0"/>
<keyword evidence="4" id="KW-0808">Transferase</keyword>
<dbReference type="Pfam" id="PF13439">
    <property type="entry name" value="Glyco_transf_4"/>
    <property type="match status" value="1"/>
</dbReference>
<protein>
    <submittedName>
        <fullName evidence="4">Glycosyltransferase family 4 protein</fullName>
    </submittedName>
</protein>
<dbReference type="SUPFAM" id="SSF53756">
    <property type="entry name" value="UDP-Glycosyltransferase/glycogen phosphorylase"/>
    <property type="match status" value="1"/>
</dbReference>
<dbReference type="AlphaFoldDB" id="A0A2J6QTR0"/>
<proteinExistence type="predicted"/>
<gene>
    <name evidence="4" type="ORF">L207DRAFT_593228</name>
</gene>
<dbReference type="Pfam" id="PF00534">
    <property type="entry name" value="Glycos_transf_1"/>
    <property type="match status" value="1"/>
</dbReference>
<dbReference type="PANTHER" id="PTHR12526">
    <property type="entry name" value="GLYCOSYLTRANSFERASE"/>
    <property type="match status" value="1"/>
</dbReference>
<dbReference type="Gene3D" id="3.40.50.2000">
    <property type="entry name" value="Glycogen Phosphorylase B"/>
    <property type="match status" value="2"/>
</dbReference>
<sequence length="351" mass="39123">MSRPLKIALVAPLIEAVPPKLYGGTERIVAYLADSLVSQGHNVTLFATGDSHTTAVLHPTWPCALRLSTITDVESPTIYLIATIASIAQNFDIIHLHNGFILVPLLKSLRVPHIVTLHHGMDAPEIHEYRKLLWDTPVVSISNSQRRREIPNANYLATIYHGIPPYLSMGTGKREYLAFLGRIAPAKGPETAIRIAEMKGLRIKIAAKIDVVDQAYFEKEVKHLFELPFVEYLGEIREEEKNGFLGNAKALLFPIRGEEPFGMVLVEAMMCGTPVIAFPLGSVSEIVEDGVTGFLVNNEKEAVDAIGKVEGLDKKVIREVAMRRFQADRMADEYVKIYRQQLEREDQNTSS</sequence>
<dbReference type="GO" id="GO:0016757">
    <property type="term" value="F:glycosyltransferase activity"/>
    <property type="evidence" value="ECO:0007669"/>
    <property type="project" value="UniProtKB-KW"/>
</dbReference>
<feature type="domain" description="Glycosyltransferase subfamily 4-like N-terminal" evidence="3">
    <location>
        <begin position="22"/>
        <end position="132"/>
    </location>
</feature>
<accession>A0A2J6QTR0</accession>
<organism evidence="4 5">
    <name type="scientific">Hyaloscypha variabilis (strain UAMH 11265 / GT02V1 / F)</name>
    <name type="common">Meliniomyces variabilis</name>
    <dbReference type="NCBI Taxonomy" id="1149755"/>
    <lineage>
        <taxon>Eukaryota</taxon>
        <taxon>Fungi</taxon>
        <taxon>Dikarya</taxon>
        <taxon>Ascomycota</taxon>
        <taxon>Pezizomycotina</taxon>
        <taxon>Leotiomycetes</taxon>
        <taxon>Helotiales</taxon>
        <taxon>Hyaloscyphaceae</taxon>
        <taxon>Hyaloscypha</taxon>
        <taxon>Hyaloscypha variabilis</taxon>
    </lineage>
</organism>
<dbReference type="CDD" id="cd03802">
    <property type="entry name" value="GT4_AviGT4-like"/>
    <property type="match status" value="1"/>
</dbReference>
<dbReference type="OrthoDB" id="512920at2759"/>
<dbReference type="EMBL" id="KZ613972">
    <property type="protein sequence ID" value="PMD29658.1"/>
    <property type="molecule type" value="Genomic_DNA"/>
</dbReference>
<dbReference type="InterPro" id="IPR028098">
    <property type="entry name" value="Glyco_trans_4-like_N"/>
</dbReference>
<dbReference type="PANTHER" id="PTHR12526:SF595">
    <property type="entry name" value="BLL5217 PROTEIN"/>
    <property type="match status" value="1"/>
</dbReference>
<keyword evidence="5" id="KW-1185">Reference proteome</keyword>
<evidence type="ECO:0000313" key="4">
    <source>
        <dbReference type="EMBL" id="PMD29658.1"/>
    </source>
</evidence>
<dbReference type="InterPro" id="IPR001296">
    <property type="entry name" value="Glyco_trans_1"/>
</dbReference>
<evidence type="ECO:0000313" key="5">
    <source>
        <dbReference type="Proteomes" id="UP000235786"/>
    </source>
</evidence>
<keyword evidence="1" id="KW-0328">Glycosyltransferase</keyword>
<dbReference type="Proteomes" id="UP000235786">
    <property type="component" value="Unassembled WGS sequence"/>
</dbReference>
<evidence type="ECO:0000259" key="2">
    <source>
        <dbReference type="Pfam" id="PF00534"/>
    </source>
</evidence>